<proteinExistence type="predicted"/>
<keyword evidence="3" id="KW-1185">Reference proteome</keyword>
<feature type="transmembrane region" description="Helical" evidence="1">
    <location>
        <begin position="45"/>
        <end position="65"/>
    </location>
</feature>
<feature type="transmembrane region" description="Helical" evidence="1">
    <location>
        <begin position="71"/>
        <end position="92"/>
    </location>
</feature>
<organism evidence="2 3">
    <name type="scientific">Paraflavisolibacter caeni</name>
    <dbReference type="NCBI Taxonomy" id="2982496"/>
    <lineage>
        <taxon>Bacteria</taxon>
        <taxon>Pseudomonadati</taxon>
        <taxon>Bacteroidota</taxon>
        <taxon>Chitinophagia</taxon>
        <taxon>Chitinophagales</taxon>
        <taxon>Chitinophagaceae</taxon>
        <taxon>Paraflavisolibacter</taxon>
    </lineage>
</organism>
<keyword evidence="1" id="KW-1133">Transmembrane helix</keyword>
<dbReference type="EMBL" id="JAOTIF010000023">
    <property type="protein sequence ID" value="MCU7551793.1"/>
    <property type="molecule type" value="Genomic_DNA"/>
</dbReference>
<keyword evidence="1" id="KW-0812">Transmembrane</keyword>
<evidence type="ECO:0000313" key="2">
    <source>
        <dbReference type="EMBL" id="MCU7551793.1"/>
    </source>
</evidence>
<protein>
    <submittedName>
        <fullName evidence="2">Uncharacterized protein</fullName>
    </submittedName>
</protein>
<accession>A0A9X2Y1R5</accession>
<evidence type="ECO:0000313" key="3">
    <source>
        <dbReference type="Proteomes" id="UP001155483"/>
    </source>
</evidence>
<comment type="caution">
    <text evidence="2">The sequence shown here is derived from an EMBL/GenBank/DDBJ whole genome shotgun (WGS) entry which is preliminary data.</text>
</comment>
<dbReference type="Proteomes" id="UP001155483">
    <property type="component" value="Unassembled WGS sequence"/>
</dbReference>
<dbReference type="RefSeq" id="WP_279299230.1">
    <property type="nucleotide sequence ID" value="NZ_JAOTIF010000023.1"/>
</dbReference>
<sequence>MSTTWKDIVKDWEKVPVEAYKFLFSQAKDRYDEFMSESESITNKAITLTTITVAAISGFVSYKFTASPNKGFVVLLTFLFLGDLFCLGKLLFPKRITQRGSPPNEIFIDYLDNNELEEDDKTKLVYYHELKRYQENMDMMEKRNSVRHWFYGIALCLTIIATVITAGIILSTIYHP</sequence>
<reference evidence="2" key="1">
    <citation type="submission" date="2022-09" db="EMBL/GenBank/DDBJ databases">
        <authorList>
            <person name="Yuan C."/>
            <person name="Ke Z."/>
        </authorList>
    </citation>
    <scope>NUCLEOTIDE SEQUENCE</scope>
    <source>
        <strain evidence="2">LB-8</strain>
    </source>
</reference>
<keyword evidence="1" id="KW-0472">Membrane</keyword>
<reference evidence="2" key="2">
    <citation type="submission" date="2023-04" db="EMBL/GenBank/DDBJ databases">
        <title>Paracnuella aquatica gen. nov., sp. nov., a member of the family Chitinophagaceae isolated from a hot spring.</title>
        <authorList>
            <person name="Wang C."/>
        </authorList>
    </citation>
    <scope>NUCLEOTIDE SEQUENCE</scope>
    <source>
        <strain evidence="2">LB-8</strain>
    </source>
</reference>
<gene>
    <name evidence="2" type="ORF">OCK74_21915</name>
</gene>
<dbReference type="AlphaFoldDB" id="A0A9X2Y1R5"/>
<name>A0A9X2Y1R5_9BACT</name>
<feature type="transmembrane region" description="Helical" evidence="1">
    <location>
        <begin position="149"/>
        <end position="174"/>
    </location>
</feature>
<evidence type="ECO:0000256" key="1">
    <source>
        <dbReference type="SAM" id="Phobius"/>
    </source>
</evidence>